<dbReference type="AlphaFoldDB" id="A0A167M105"/>
<name>A0A167M105_9HYPO</name>
<proteinExistence type="predicted"/>
<feature type="region of interest" description="Disordered" evidence="1">
    <location>
        <begin position="107"/>
        <end position="133"/>
    </location>
</feature>
<gene>
    <name evidence="3" type="ORF">SPI_09228</name>
</gene>
<keyword evidence="2" id="KW-0472">Membrane</keyword>
<accession>A0A167M105</accession>
<evidence type="ECO:0000256" key="2">
    <source>
        <dbReference type="SAM" id="Phobius"/>
    </source>
</evidence>
<dbReference type="Proteomes" id="UP000076874">
    <property type="component" value="Unassembled WGS sequence"/>
</dbReference>
<reference evidence="3 4" key="1">
    <citation type="journal article" date="2016" name="Genome Biol. Evol.">
        <title>Divergent and convergent evolution of fungal pathogenicity.</title>
        <authorList>
            <person name="Shang Y."/>
            <person name="Xiao G."/>
            <person name="Zheng P."/>
            <person name="Cen K."/>
            <person name="Zhan S."/>
            <person name="Wang C."/>
        </authorList>
    </citation>
    <scope>NUCLEOTIDE SEQUENCE [LARGE SCALE GENOMIC DNA]</scope>
    <source>
        <strain evidence="3 4">RCEF 264</strain>
    </source>
</reference>
<dbReference type="OrthoDB" id="4708870at2759"/>
<evidence type="ECO:0000313" key="3">
    <source>
        <dbReference type="EMBL" id="OAA53783.1"/>
    </source>
</evidence>
<keyword evidence="2" id="KW-0812">Transmembrane</keyword>
<keyword evidence="2" id="KW-1133">Transmembrane helix</keyword>
<sequence>MGGSAFASGPDALYTPRMSPAVYRTVRDRCHVELRALFVAVATPIEGPGKVDFGDVDVLVSLPRDSADSGGGGDPDNQEALLGTAAARLGAVRVVVSAHEAKASLAIPWPDDQPQPLPSVSSRDDDDDERLQAPGPVHRRCYIQVDLAVAPTLPRLQWALFRHAHGDFWPIVGAAVLRPHGLTLDEHALWLRVPEIERAHRQRAKVFLTDEPAAILHFLGLRILDDRQDGNGDGDGDGEDTTTTSLWEAPFPSAQALFVYITTCRFFVLPPADDDGGGGGKKDGDVNNEGVGAAATAAVAAASKAHDRRRLHTRPLFRQWVTEFVPACGAAGSVTDNELDKHRGGVEKVNRDTVRAAAFARFPDAEARYTAARTGWLRMRHAQAVRAAAIGGLDRGGRHGVCGGALGGAGRCSRAGRARAIPGLRGGTEAARRGRVAVLFFCLCLFLGWIPIFFFALVIIDLGFEPFASYFFFF</sequence>
<protein>
    <submittedName>
        <fullName evidence="3">Uncharacterized protein</fullName>
    </submittedName>
</protein>
<organism evidence="3 4">
    <name type="scientific">Niveomyces insectorum RCEF 264</name>
    <dbReference type="NCBI Taxonomy" id="1081102"/>
    <lineage>
        <taxon>Eukaryota</taxon>
        <taxon>Fungi</taxon>
        <taxon>Dikarya</taxon>
        <taxon>Ascomycota</taxon>
        <taxon>Pezizomycotina</taxon>
        <taxon>Sordariomycetes</taxon>
        <taxon>Hypocreomycetidae</taxon>
        <taxon>Hypocreales</taxon>
        <taxon>Cordycipitaceae</taxon>
        <taxon>Niveomyces</taxon>
    </lineage>
</organism>
<comment type="caution">
    <text evidence="3">The sequence shown here is derived from an EMBL/GenBank/DDBJ whole genome shotgun (WGS) entry which is preliminary data.</text>
</comment>
<dbReference type="STRING" id="1081102.A0A167M105"/>
<evidence type="ECO:0000313" key="4">
    <source>
        <dbReference type="Proteomes" id="UP000076874"/>
    </source>
</evidence>
<evidence type="ECO:0000256" key="1">
    <source>
        <dbReference type="SAM" id="MobiDB-lite"/>
    </source>
</evidence>
<dbReference type="EMBL" id="AZHD01000027">
    <property type="protein sequence ID" value="OAA53783.1"/>
    <property type="molecule type" value="Genomic_DNA"/>
</dbReference>
<feature type="transmembrane region" description="Helical" evidence="2">
    <location>
        <begin position="436"/>
        <end position="460"/>
    </location>
</feature>
<keyword evidence="4" id="KW-1185">Reference proteome</keyword>